<dbReference type="RefSeq" id="XP_002950925.1">
    <property type="nucleotide sequence ID" value="XM_002950879.1"/>
</dbReference>
<feature type="region of interest" description="Disordered" evidence="1">
    <location>
        <begin position="47"/>
        <end position="82"/>
    </location>
</feature>
<dbReference type="EMBL" id="GL378342">
    <property type="protein sequence ID" value="EFJ47819.1"/>
    <property type="molecule type" value="Genomic_DNA"/>
</dbReference>
<organism evidence="3">
    <name type="scientific">Volvox carteri f. nagariensis</name>
    <dbReference type="NCBI Taxonomy" id="3068"/>
    <lineage>
        <taxon>Eukaryota</taxon>
        <taxon>Viridiplantae</taxon>
        <taxon>Chlorophyta</taxon>
        <taxon>core chlorophytes</taxon>
        <taxon>Chlorophyceae</taxon>
        <taxon>CS clade</taxon>
        <taxon>Chlamydomonadales</taxon>
        <taxon>Volvocaceae</taxon>
        <taxon>Volvox</taxon>
    </lineage>
</organism>
<dbReference type="AlphaFoldDB" id="D8TWZ2"/>
<keyword evidence="3" id="KW-1185">Reference proteome</keyword>
<gene>
    <name evidence="2" type="ORF">VOLCADRAFT_91400</name>
</gene>
<name>D8TWZ2_VOLCA</name>
<evidence type="ECO:0000313" key="2">
    <source>
        <dbReference type="EMBL" id="EFJ47819.1"/>
    </source>
</evidence>
<evidence type="ECO:0000256" key="1">
    <source>
        <dbReference type="SAM" id="MobiDB-lite"/>
    </source>
</evidence>
<dbReference type="KEGG" id="vcn:VOLCADRAFT_91400"/>
<evidence type="ECO:0008006" key="4">
    <source>
        <dbReference type="Google" id="ProtNLM"/>
    </source>
</evidence>
<evidence type="ECO:0000313" key="3">
    <source>
        <dbReference type="Proteomes" id="UP000001058"/>
    </source>
</evidence>
<protein>
    <recommendedName>
        <fullName evidence="4">Pherophorin domain-containing protein</fullName>
    </recommendedName>
</protein>
<accession>D8TWZ2</accession>
<reference evidence="2 3" key="1">
    <citation type="journal article" date="2010" name="Science">
        <title>Genomic analysis of organismal complexity in the multicellular green alga Volvox carteri.</title>
        <authorList>
            <person name="Prochnik S.E."/>
            <person name="Umen J."/>
            <person name="Nedelcu A.M."/>
            <person name="Hallmann A."/>
            <person name="Miller S.M."/>
            <person name="Nishii I."/>
            <person name="Ferris P."/>
            <person name="Kuo A."/>
            <person name="Mitros T."/>
            <person name="Fritz-Laylin L.K."/>
            <person name="Hellsten U."/>
            <person name="Chapman J."/>
            <person name="Simakov O."/>
            <person name="Rensing S.A."/>
            <person name="Terry A."/>
            <person name="Pangilinan J."/>
            <person name="Kapitonov V."/>
            <person name="Jurka J."/>
            <person name="Salamov A."/>
            <person name="Shapiro H."/>
            <person name="Schmutz J."/>
            <person name="Grimwood J."/>
            <person name="Lindquist E."/>
            <person name="Lucas S."/>
            <person name="Grigoriev I.V."/>
            <person name="Schmitt R."/>
            <person name="Kirk D."/>
            <person name="Rokhsar D.S."/>
        </authorList>
    </citation>
    <scope>NUCLEOTIDE SEQUENCE [LARGE SCALE GENOMIC DNA]</scope>
    <source>
        <strain evidence="3">f. Nagariensis / Eve</strain>
    </source>
</reference>
<dbReference type="GeneID" id="9618424"/>
<dbReference type="OrthoDB" id="560246at2759"/>
<sequence>MAAVPCCLLAPCIGELLSGADRTAVICRENLEKKTLLPKQGCAMLRRSPLPSPPPVQSPSRPLIPKPPLPQQQPPPSLPSSPPPVTNIYVFMRLKPAAPEIPKPDRQFGRDINCSNLADIISANLMKVAAQAQLIFSSPLQVTACNDTTFRMTGAVVYDPAACVATESLLEASWTLSDWLKLAMTENRNCTASPDIRAAVSLHSYGPMGESQCIDLCRSRIFCADASMRIRISEY</sequence>
<proteinExistence type="predicted"/>
<dbReference type="InParanoid" id="D8TWZ2"/>
<dbReference type="Proteomes" id="UP000001058">
    <property type="component" value="Unassembled WGS sequence"/>
</dbReference>
<feature type="compositionally biased region" description="Pro residues" evidence="1">
    <location>
        <begin position="50"/>
        <end position="82"/>
    </location>
</feature>